<reference evidence="2" key="2">
    <citation type="submission" date="2015-01" db="EMBL/GenBank/DDBJ databases">
        <title>Evolutionary Origins and Diversification of the Mycorrhizal Mutualists.</title>
        <authorList>
            <consortium name="DOE Joint Genome Institute"/>
            <consortium name="Mycorrhizal Genomics Consortium"/>
            <person name="Kohler A."/>
            <person name="Kuo A."/>
            <person name="Nagy L.G."/>
            <person name="Floudas D."/>
            <person name="Copeland A."/>
            <person name="Barry K.W."/>
            <person name="Cichocki N."/>
            <person name="Veneault-Fourrey C."/>
            <person name="LaButti K."/>
            <person name="Lindquist E.A."/>
            <person name="Lipzen A."/>
            <person name="Lundell T."/>
            <person name="Morin E."/>
            <person name="Murat C."/>
            <person name="Riley R."/>
            <person name="Ohm R."/>
            <person name="Sun H."/>
            <person name="Tunlid A."/>
            <person name="Henrissat B."/>
            <person name="Grigoriev I.V."/>
            <person name="Hibbett D.S."/>
            <person name="Martin F."/>
        </authorList>
    </citation>
    <scope>NUCLEOTIDE SEQUENCE [LARGE SCALE GENOMIC DNA]</scope>
    <source>
        <strain evidence="2">MUT 4182</strain>
    </source>
</reference>
<keyword evidence="2" id="KW-1185">Reference proteome</keyword>
<accession>A0A0C3LMD6</accession>
<sequence>MVDRVSLLFLSLSKQPQLQAHSNNRMPRSRKPCKFRADVSQTCPDREATLPIPKVSYLLHTRYNAGEHTYLLTAVASR</sequence>
<evidence type="ECO:0000313" key="1">
    <source>
        <dbReference type="EMBL" id="KIO22502.1"/>
    </source>
</evidence>
<gene>
    <name evidence="1" type="ORF">M407DRAFT_245146</name>
</gene>
<evidence type="ECO:0000313" key="2">
    <source>
        <dbReference type="Proteomes" id="UP000054248"/>
    </source>
</evidence>
<name>A0A0C3LMD6_9AGAM</name>
<dbReference type="HOGENOM" id="CLU_2628780_0_0_1"/>
<reference evidence="1 2" key="1">
    <citation type="submission" date="2014-04" db="EMBL/GenBank/DDBJ databases">
        <authorList>
            <consortium name="DOE Joint Genome Institute"/>
            <person name="Kuo A."/>
            <person name="Girlanda M."/>
            <person name="Perotto S."/>
            <person name="Kohler A."/>
            <person name="Nagy L.G."/>
            <person name="Floudas D."/>
            <person name="Copeland A."/>
            <person name="Barry K.W."/>
            <person name="Cichocki N."/>
            <person name="Veneault-Fourrey C."/>
            <person name="LaButti K."/>
            <person name="Lindquist E.A."/>
            <person name="Lipzen A."/>
            <person name="Lundell T."/>
            <person name="Morin E."/>
            <person name="Murat C."/>
            <person name="Sun H."/>
            <person name="Tunlid A."/>
            <person name="Henrissat B."/>
            <person name="Grigoriev I.V."/>
            <person name="Hibbett D.S."/>
            <person name="Martin F."/>
            <person name="Nordberg H.P."/>
            <person name="Cantor M.N."/>
            <person name="Hua S.X."/>
        </authorList>
    </citation>
    <scope>NUCLEOTIDE SEQUENCE [LARGE SCALE GENOMIC DNA]</scope>
    <source>
        <strain evidence="1 2">MUT 4182</strain>
    </source>
</reference>
<proteinExistence type="predicted"/>
<dbReference type="AlphaFoldDB" id="A0A0C3LMD6"/>
<feature type="non-terminal residue" evidence="1">
    <location>
        <position position="78"/>
    </location>
</feature>
<dbReference type="EMBL" id="KN823108">
    <property type="protein sequence ID" value="KIO22502.1"/>
    <property type="molecule type" value="Genomic_DNA"/>
</dbReference>
<dbReference type="Proteomes" id="UP000054248">
    <property type="component" value="Unassembled WGS sequence"/>
</dbReference>
<organism evidence="1 2">
    <name type="scientific">Tulasnella calospora MUT 4182</name>
    <dbReference type="NCBI Taxonomy" id="1051891"/>
    <lineage>
        <taxon>Eukaryota</taxon>
        <taxon>Fungi</taxon>
        <taxon>Dikarya</taxon>
        <taxon>Basidiomycota</taxon>
        <taxon>Agaricomycotina</taxon>
        <taxon>Agaricomycetes</taxon>
        <taxon>Cantharellales</taxon>
        <taxon>Tulasnellaceae</taxon>
        <taxon>Tulasnella</taxon>
    </lineage>
</organism>
<protein>
    <submittedName>
        <fullName evidence="1">Uncharacterized protein</fullName>
    </submittedName>
</protein>